<evidence type="ECO:0000259" key="1">
    <source>
        <dbReference type="Pfam" id="PF01844"/>
    </source>
</evidence>
<keyword evidence="2" id="KW-0540">Nuclease</keyword>
<dbReference type="RefSeq" id="WP_378227027.1">
    <property type="nucleotide sequence ID" value="NZ_BAABFP010000008.1"/>
</dbReference>
<evidence type="ECO:0000313" key="2">
    <source>
        <dbReference type="EMBL" id="MFC6006600.1"/>
    </source>
</evidence>
<keyword evidence="2" id="KW-0255">Endonuclease</keyword>
<organism evidence="2 3">
    <name type="scientific">Angustibacter luteus</name>
    <dbReference type="NCBI Taxonomy" id="658456"/>
    <lineage>
        <taxon>Bacteria</taxon>
        <taxon>Bacillati</taxon>
        <taxon>Actinomycetota</taxon>
        <taxon>Actinomycetes</taxon>
        <taxon>Kineosporiales</taxon>
        <taxon>Kineosporiaceae</taxon>
    </lineage>
</organism>
<dbReference type="Proteomes" id="UP001596189">
    <property type="component" value="Unassembled WGS sequence"/>
</dbReference>
<dbReference type="EMBL" id="JBHSRD010000003">
    <property type="protein sequence ID" value="MFC6006600.1"/>
    <property type="molecule type" value="Genomic_DNA"/>
</dbReference>
<proteinExistence type="predicted"/>
<evidence type="ECO:0000313" key="3">
    <source>
        <dbReference type="Proteomes" id="UP001596189"/>
    </source>
</evidence>
<keyword evidence="3" id="KW-1185">Reference proteome</keyword>
<dbReference type="Gene3D" id="1.10.30.50">
    <property type="match status" value="1"/>
</dbReference>
<dbReference type="InterPro" id="IPR003615">
    <property type="entry name" value="HNH_nuc"/>
</dbReference>
<gene>
    <name evidence="2" type="ORF">ACFQDO_05595</name>
</gene>
<dbReference type="Pfam" id="PF01844">
    <property type="entry name" value="HNH"/>
    <property type="match status" value="1"/>
</dbReference>
<name>A0ABW1JC83_9ACTN</name>
<protein>
    <submittedName>
        <fullName evidence="2">HNH endonuclease signature motif containing protein</fullName>
    </submittedName>
</protein>
<feature type="domain" description="HNH" evidence="1">
    <location>
        <begin position="8"/>
        <end position="52"/>
    </location>
</feature>
<sequence>MAHRDQHCTYPGCQAPPPWCDAHHLIPFSEGGPTSVHNGALLCGRHHRHVHATGQTGHLLDGQIHWGTSPPDAPPAASVTRATRLLDDLTRRWRAPRPP</sequence>
<accession>A0ABW1JC83</accession>
<dbReference type="InterPro" id="IPR002711">
    <property type="entry name" value="HNH"/>
</dbReference>
<keyword evidence="2" id="KW-0378">Hydrolase</keyword>
<comment type="caution">
    <text evidence="2">The sequence shown here is derived from an EMBL/GenBank/DDBJ whole genome shotgun (WGS) entry which is preliminary data.</text>
</comment>
<dbReference type="GO" id="GO:0004519">
    <property type="term" value="F:endonuclease activity"/>
    <property type="evidence" value="ECO:0007669"/>
    <property type="project" value="UniProtKB-KW"/>
</dbReference>
<reference evidence="3" key="1">
    <citation type="journal article" date="2019" name="Int. J. Syst. Evol. Microbiol.">
        <title>The Global Catalogue of Microorganisms (GCM) 10K type strain sequencing project: providing services to taxonomists for standard genome sequencing and annotation.</title>
        <authorList>
            <consortium name="The Broad Institute Genomics Platform"/>
            <consortium name="The Broad Institute Genome Sequencing Center for Infectious Disease"/>
            <person name="Wu L."/>
            <person name="Ma J."/>
        </authorList>
    </citation>
    <scope>NUCLEOTIDE SEQUENCE [LARGE SCALE GENOMIC DNA]</scope>
    <source>
        <strain evidence="3">KACC 14249</strain>
    </source>
</reference>
<dbReference type="CDD" id="cd00085">
    <property type="entry name" value="HNHc"/>
    <property type="match status" value="1"/>
</dbReference>